<gene>
    <name evidence="1" type="ORF">ERUC_LOCUS31926</name>
</gene>
<name>A0ABC8L3R8_ERUVS</name>
<comment type="caution">
    <text evidence="1">The sequence shown here is derived from an EMBL/GenBank/DDBJ whole genome shotgun (WGS) entry which is preliminary data.</text>
</comment>
<keyword evidence="2" id="KW-1185">Reference proteome</keyword>
<dbReference type="EMBL" id="CAKOAT010446265">
    <property type="protein sequence ID" value="CAH8373875.1"/>
    <property type="molecule type" value="Genomic_DNA"/>
</dbReference>
<evidence type="ECO:0000313" key="2">
    <source>
        <dbReference type="Proteomes" id="UP001642260"/>
    </source>
</evidence>
<dbReference type="Proteomes" id="UP001642260">
    <property type="component" value="Unassembled WGS sequence"/>
</dbReference>
<reference evidence="1 2" key="1">
    <citation type="submission" date="2022-03" db="EMBL/GenBank/DDBJ databases">
        <authorList>
            <person name="Macdonald S."/>
            <person name="Ahmed S."/>
            <person name="Newling K."/>
        </authorList>
    </citation>
    <scope>NUCLEOTIDE SEQUENCE [LARGE SCALE GENOMIC DNA]</scope>
</reference>
<dbReference type="AlphaFoldDB" id="A0ABC8L3R8"/>
<sequence length="84" mass="9302">MGAKLVESPNSLASQSDVIFSIVGYPSDVRHVILDPNSGALSGRHPRRHDYLQAFSSRGHIQSQLIPQLLLDQLSYTGKNKHLH</sequence>
<organism evidence="1 2">
    <name type="scientific">Eruca vesicaria subsp. sativa</name>
    <name type="common">Garden rocket</name>
    <name type="synonym">Eruca sativa</name>
    <dbReference type="NCBI Taxonomy" id="29727"/>
    <lineage>
        <taxon>Eukaryota</taxon>
        <taxon>Viridiplantae</taxon>
        <taxon>Streptophyta</taxon>
        <taxon>Embryophyta</taxon>
        <taxon>Tracheophyta</taxon>
        <taxon>Spermatophyta</taxon>
        <taxon>Magnoliopsida</taxon>
        <taxon>eudicotyledons</taxon>
        <taxon>Gunneridae</taxon>
        <taxon>Pentapetalae</taxon>
        <taxon>rosids</taxon>
        <taxon>malvids</taxon>
        <taxon>Brassicales</taxon>
        <taxon>Brassicaceae</taxon>
        <taxon>Brassiceae</taxon>
        <taxon>Eruca</taxon>
    </lineage>
</organism>
<protein>
    <submittedName>
        <fullName evidence="1">Uncharacterized protein</fullName>
    </submittedName>
</protein>
<accession>A0ABC8L3R8</accession>
<evidence type="ECO:0000313" key="1">
    <source>
        <dbReference type="EMBL" id="CAH8373875.1"/>
    </source>
</evidence>
<proteinExistence type="predicted"/>